<reference evidence="6" key="6">
    <citation type="submission" date="2011-05" db="EMBL/GenBank/DDBJ databases">
        <title>Complete sequence of Collimonas fungivorans Ter331.</title>
        <authorList>
            <person name="Leveau J.H."/>
        </authorList>
    </citation>
    <scope>NUCLEOTIDE SEQUENCE [LARGE SCALE GENOMIC DNA]</scope>
    <source>
        <strain evidence="6">Ter331</strain>
    </source>
</reference>
<dbReference type="Gene3D" id="1.10.10.10">
    <property type="entry name" value="Winged helix-like DNA-binding domain superfamily/Winged helix DNA-binding domain"/>
    <property type="match status" value="1"/>
</dbReference>
<evidence type="ECO:0000256" key="3">
    <source>
        <dbReference type="ARBA" id="ARBA00023163"/>
    </source>
</evidence>
<dbReference type="Pfam" id="PF01047">
    <property type="entry name" value="MarR"/>
    <property type="match status" value="1"/>
</dbReference>
<dbReference type="AlphaFoldDB" id="G0AAQ4"/>
<keyword evidence="3" id="KW-0804">Transcription</keyword>
<dbReference type="Proteomes" id="UP000008392">
    <property type="component" value="Chromosome"/>
</dbReference>
<dbReference type="InterPro" id="IPR036388">
    <property type="entry name" value="WH-like_DNA-bd_sf"/>
</dbReference>
<dbReference type="eggNOG" id="COG1846">
    <property type="taxonomic scope" value="Bacteria"/>
</dbReference>
<dbReference type="SMART" id="SM00347">
    <property type="entry name" value="HTH_MARR"/>
    <property type="match status" value="1"/>
</dbReference>
<dbReference type="PROSITE" id="PS50995">
    <property type="entry name" value="HTH_MARR_2"/>
    <property type="match status" value="1"/>
</dbReference>
<reference evidence="5 6" key="3">
    <citation type="journal article" date="2008" name="FEMS Microbiol. Ecol.">
        <title>Identification and characterization of genes underlying chitinolysis in Collimonas fungivorans Ter331.</title>
        <authorList>
            <person name="Fritsche K."/>
            <person name="de Boer W."/>
            <person name="Gerards S."/>
            <person name="van den Berg M."/>
            <person name="van Veen J.A."/>
            <person name="Leveau J.H."/>
        </authorList>
    </citation>
    <scope>NUCLEOTIDE SEQUENCE [LARGE SCALE GENOMIC DNA]</scope>
    <source>
        <strain evidence="5 6">Ter331</strain>
    </source>
</reference>
<evidence type="ECO:0000256" key="2">
    <source>
        <dbReference type="ARBA" id="ARBA00023125"/>
    </source>
</evidence>
<protein>
    <submittedName>
        <fullName evidence="5">Transcriptional regulator, MarR family</fullName>
    </submittedName>
</protein>
<dbReference type="HOGENOM" id="CLU_083287_35_1_4"/>
<dbReference type="SUPFAM" id="SSF46785">
    <property type="entry name" value="Winged helix' DNA-binding domain"/>
    <property type="match status" value="1"/>
</dbReference>
<keyword evidence="1" id="KW-0805">Transcription regulation</keyword>
<dbReference type="EMBL" id="CP002745">
    <property type="protein sequence ID" value="AEK63348.1"/>
    <property type="molecule type" value="Genomic_DNA"/>
</dbReference>
<sequence>MFMMKNECSCTTLRQLTRKMTNIYDHYLAADELTISQYSLLARIGKYGPIGVIPLAHNMGMDRSTMSRTLKPLIGAGWIETVDLPLEMLTDKRSFGVRLSAEGERKWKQSKPNWRKAQDVINTILGDQTHHALMSLVDDANVKFEQNENATL</sequence>
<organism evidence="5 6">
    <name type="scientific">Collimonas fungivorans (strain Ter331)</name>
    <dbReference type="NCBI Taxonomy" id="1005048"/>
    <lineage>
        <taxon>Bacteria</taxon>
        <taxon>Pseudomonadati</taxon>
        <taxon>Pseudomonadota</taxon>
        <taxon>Betaproteobacteria</taxon>
        <taxon>Burkholderiales</taxon>
        <taxon>Oxalobacteraceae</taxon>
        <taxon>Collimonas</taxon>
    </lineage>
</organism>
<gene>
    <name evidence="5" type="ordered locus">CFU_3524</name>
</gene>
<name>G0AAQ4_COLFT</name>
<evidence type="ECO:0000313" key="5">
    <source>
        <dbReference type="EMBL" id="AEK63348.1"/>
    </source>
</evidence>
<dbReference type="InterPro" id="IPR036390">
    <property type="entry name" value="WH_DNA-bd_sf"/>
</dbReference>
<dbReference type="GO" id="GO:0003677">
    <property type="term" value="F:DNA binding"/>
    <property type="evidence" value="ECO:0007669"/>
    <property type="project" value="UniProtKB-KW"/>
</dbReference>
<reference evidence="5 6" key="2">
    <citation type="journal article" date="2006" name="J. Microbiol. Methods">
        <title>Genomic flank-sequencing of plasposon insertion sites for rapid identification of functional genes.</title>
        <authorList>
            <person name="Leveau J.H."/>
            <person name="Gerards S."/>
            <person name="Fritsche K."/>
            <person name="Zondag G."/>
            <person name="van Veen J.A."/>
        </authorList>
    </citation>
    <scope>NUCLEOTIDE SEQUENCE [LARGE SCALE GENOMIC DNA]</scope>
    <source>
        <strain evidence="5 6">Ter331</strain>
    </source>
</reference>
<dbReference type="PANTHER" id="PTHR42756:SF1">
    <property type="entry name" value="TRANSCRIPTIONAL REPRESSOR OF EMRAB OPERON"/>
    <property type="match status" value="1"/>
</dbReference>
<proteinExistence type="predicted"/>
<evidence type="ECO:0000256" key="1">
    <source>
        <dbReference type="ARBA" id="ARBA00023015"/>
    </source>
</evidence>
<feature type="domain" description="HTH marR-type" evidence="4">
    <location>
        <begin position="6"/>
        <end position="142"/>
    </location>
</feature>
<dbReference type="InterPro" id="IPR000835">
    <property type="entry name" value="HTH_MarR-typ"/>
</dbReference>
<reference evidence="5 6" key="4">
    <citation type="journal article" date="2010" name="Environ. Microbiol.">
        <title>The bacterial genus Collimonas: mycophagy, weathering and other adaptive solutions to life in oligotrophic soil environments.</title>
        <authorList>
            <person name="Leveau J.H."/>
            <person name="Uroz S."/>
            <person name="de Boer W."/>
        </authorList>
    </citation>
    <scope>NUCLEOTIDE SEQUENCE [LARGE SCALE GENOMIC DNA]</scope>
    <source>
        <strain evidence="5 6">Ter331</strain>
    </source>
</reference>
<reference evidence="5 6" key="1">
    <citation type="journal article" date="2004" name="Environ. Microbiol.">
        <title>Phylogeny-function analysis of (meta)genomic libraries: screening for expression of ribosomal RNA genes by large-insert library fluorescent in situ hybridization (LIL-FISH).</title>
        <authorList>
            <person name="Leveau J.H."/>
            <person name="Gerards S."/>
            <person name="de Boer W."/>
            <person name="van Veen J.A."/>
        </authorList>
    </citation>
    <scope>NUCLEOTIDE SEQUENCE [LARGE SCALE GENOMIC DNA]</scope>
    <source>
        <strain evidence="5 6">Ter331</strain>
    </source>
</reference>
<evidence type="ECO:0000259" key="4">
    <source>
        <dbReference type="PROSITE" id="PS50995"/>
    </source>
</evidence>
<accession>G0AAQ4</accession>
<evidence type="ECO:0000313" key="6">
    <source>
        <dbReference type="Proteomes" id="UP000008392"/>
    </source>
</evidence>
<reference evidence="5 6" key="5">
    <citation type="journal article" date="2011" name="ISME J.">
        <title>Dual transcriptional profiling of a bacterial/fungal confrontation: Collimonas fungivorans versus Aspergillus niger.</title>
        <authorList>
            <person name="Mela F."/>
            <person name="Fritsche K."/>
            <person name="de Boer W."/>
            <person name="van Veen J.A."/>
            <person name="de Graaff L.H."/>
            <person name="van den Berg M."/>
            <person name="Leveau J.H."/>
        </authorList>
    </citation>
    <scope>NUCLEOTIDE SEQUENCE [LARGE SCALE GENOMIC DNA]</scope>
    <source>
        <strain evidence="5 6">Ter331</strain>
    </source>
</reference>
<dbReference type="PANTHER" id="PTHR42756">
    <property type="entry name" value="TRANSCRIPTIONAL REGULATOR, MARR"/>
    <property type="match status" value="1"/>
</dbReference>
<keyword evidence="6" id="KW-1185">Reference proteome</keyword>
<keyword evidence="2" id="KW-0238">DNA-binding</keyword>
<dbReference type="GO" id="GO:0003700">
    <property type="term" value="F:DNA-binding transcription factor activity"/>
    <property type="evidence" value="ECO:0007669"/>
    <property type="project" value="InterPro"/>
</dbReference>
<dbReference type="STRING" id="1005048.CFU_3524"/>
<dbReference type="KEGG" id="cfu:CFU_3524"/>